<name>A0A5E4R9J9_9NEOP</name>
<feature type="region of interest" description="Disordered" evidence="1">
    <location>
        <begin position="23"/>
        <end position="221"/>
    </location>
</feature>
<feature type="compositionally biased region" description="Low complexity" evidence="1">
    <location>
        <begin position="49"/>
        <end position="60"/>
    </location>
</feature>
<gene>
    <name evidence="3" type="ORF">LSINAPIS_LOCUS15391</name>
</gene>
<accession>A0A5E4R9J9</accession>
<dbReference type="EMBL" id="FZQP02007047">
    <property type="protein sequence ID" value="VVD05943.1"/>
    <property type="molecule type" value="Genomic_DNA"/>
</dbReference>
<evidence type="ECO:0000313" key="4">
    <source>
        <dbReference type="Proteomes" id="UP000324832"/>
    </source>
</evidence>
<feature type="chain" id="PRO_5022756535" evidence="2">
    <location>
        <begin position="27"/>
        <end position="221"/>
    </location>
</feature>
<organism evidence="3 4">
    <name type="scientific">Leptidea sinapis</name>
    <dbReference type="NCBI Taxonomy" id="189913"/>
    <lineage>
        <taxon>Eukaryota</taxon>
        <taxon>Metazoa</taxon>
        <taxon>Ecdysozoa</taxon>
        <taxon>Arthropoda</taxon>
        <taxon>Hexapoda</taxon>
        <taxon>Insecta</taxon>
        <taxon>Pterygota</taxon>
        <taxon>Neoptera</taxon>
        <taxon>Endopterygota</taxon>
        <taxon>Lepidoptera</taxon>
        <taxon>Glossata</taxon>
        <taxon>Ditrysia</taxon>
        <taxon>Papilionoidea</taxon>
        <taxon>Pieridae</taxon>
        <taxon>Dismorphiinae</taxon>
        <taxon>Leptidea</taxon>
    </lineage>
</organism>
<protein>
    <submittedName>
        <fullName evidence="3">Uncharacterized protein</fullName>
    </submittedName>
</protein>
<sequence length="221" mass="22459">MRWYLLSKSFVKWLCLLVQDLTGPNSNDSGGSGGAGRSTTPHLRPTPSPTGSSGSRSMSPANVPMPPRPSSSLSDGGGPTARAGAPGAGGPQAGAPLLPAPYPPHGPYKPAPYPPQPYGYPPPRNHHPYPYGYRPAPPHPSQHYPPMKQAGVGRHMGPPGEAMGPPTAPGEAHDNGPAPPATALVTTGPDGALDEASQQSTLSNASAASGEEACGPAKPRK</sequence>
<feature type="compositionally biased region" description="Pro residues" evidence="1">
    <location>
        <begin position="98"/>
        <end position="123"/>
    </location>
</feature>
<feature type="compositionally biased region" description="Polar residues" evidence="1">
    <location>
        <begin position="196"/>
        <end position="207"/>
    </location>
</feature>
<keyword evidence="4" id="KW-1185">Reference proteome</keyword>
<dbReference type="AlphaFoldDB" id="A0A5E4R9J9"/>
<reference evidence="3 4" key="1">
    <citation type="submission" date="2017-07" db="EMBL/GenBank/DDBJ databases">
        <authorList>
            <person name="Talla V."/>
            <person name="Backstrom N."/>
        </authorList>
    </citation>
    <scope>NUCLEOTIDE SEQUENCE [LARGE SCALE GENOMIC DNA]</scope>
</reference>
<feature type="non-terminal residue" evidence="3">
    <location>
        <position position="221"/>
    </location>
</feature>
<dbReference type="Proteomes" id="UP000324832">
    <property type="component" value="Unassembled WGS sequence"/>
</dbReference>
<proteinExistence type="predicted"/>
<evidence type="ECO:0000256" key="1">
    <source>
        <dbReference type="SAM" id="MobiDB-lite"/>
    </source>
</evidence>
<keyword evidence="2" id="KW-0732">Signal</keyword>
<feature type="signal peptide" evidence="2">
    <location>
        <begin position="1"/>
        <end position="26"/>
    </location>
</feature>
<evidence type="ECO:0000313" key="3">
    <source>
        <dbReference type="EMBL" id="VVD05943.1"/>
    </source>
</evidence>
<evidence type="ECO:0000256" key="2">
    <source>
        <dbReference type="SAM" id="SignalP"/>
    </source>
</evidence>